<accession>X1KTM6</accession>
<reference evidence="1" key="1">
    <citation type="journal article" date="2014" name="Front. Microbiol.">
        <title>High frequency of phylogenetically diverse reductive dehalogenase-homologous genes in deep subseafloor sedimentary metagenomes.</title>
        <authorList>
            <person name="Kawai M."/>
            <person name="Futagami T."/>
            <person name="Toyoda A."/>
            <person name="Takaki Y."/>
            <person name="Nishi S."/>
            <person name="Hori S."/>
            <person name="Arai W."/>
            <person name="Tsubouchi T."/>
            <person name="Morono Y."/>
            <person name="Uchiyama I."/>
            <person name="Ito T."/>
            <person name="Fujiyama A."/>
            <person name="Inagaki F."/>
            <person name="Takami H."/>
        </authorList>
    </citation>
    <scope>NUCLEOTIDE SEQUENCE</scope>
    <source>
        <strain evidence="1">Expedition CK06-06</strain>
    </source>
</reference>
<evidence type="ECO:0000313" key="1">
    <source>
        <dbReference type="EMBL" id="GAH93494.1"/>
    </source>
</evidence>
<comment type="caution">
    <text evidence="1">The sequence shown here is derived from an EMBL/GenBank/DDBJ whole genome shotgun (WGS) entry which is preliminary data.</text>
</comment>
<dbReference type="EMBL" id="BARV01002560">
    <property type="protein sequence ID" value="GAH93494.1"/>
    <property type="molecule type" value="Genomic_DNA"/>
</dbReference>
<dbReference type="SUPFAM" id="SSF53756">
    <property type="entry name" value="UDP-Glycosyltransferase/glycogen phosphorylase"/>
    <property type="match status" value="1"/>
</dbReference>
<dbReference type="AlphaFoldDB" id="X1KTM6"/>
<name>X1KTM6_9ZZZZ</name>
<dbReference type="Gene3D" id="3.40.50.2000">
    <property type="entry name" value="Glycogen Phosphorylase B"/>
    <property type="match status" value="1"/>
</dbReference>
<gene>
    <name evidence="1" type="ORF">S06H3_06554</name>
</gene>
<proteinExistence type="predicted"/>
<organism evidence="1">
    <name type="scientific">marine sediment metagenome</name>
    <dbReference type="NCBI Taxonomy" id="412755"/>
    <lineage>
        <taxon>unclassified sequences</taxon>
        <taxon>metagenomes</taxon>
        <taxon>ecological metagenomes</taxon>
    </lineage>
</organism>
<sequence length="124" mass="14617">MKILFITPTFLPTIGGTEKVIHEISHRLIRLERYEVTIVTPWREKNDVKSEDWGDVREIKRVAESSAVIILAEATEYADHSTYWDYSVEEWKNIFAPWKLVWKTERKLVTATHHSGTVMRFEGR</sequence>
<protein>
    <submittedName>
        <fullName evidence="1">Uncharacterized protein</fullName>
    </submittedName>
</protein>